<dbReference type="PRINTS" id="PR00320">
    <property type="entry name" value="GPROTEINBRPT"/>
</dbReference>
<comment type="subcellular location">
    <subcellularLocation>
        <location evidence="1">Nucleus speckle</location>
    </subcellularLocation>
</comment>
<sequence length="568" mass="63969">MKLFESKPLANSGGGSGELRNKEVLQSVSKRLANCEHVGLQKKRILREDEIFDPTDPKIREDIISMIVQYLQDSGYTSSAMTTQDEANVKIYEELEQRVQLKAMRKAILEGDWNEVEKLLTKNMFKNQKAFMYAVYKQQYLELLEKQEYQRAFTHLTKRLKPLERYAGSPEEFKDLCFLLTCKNIQDAPSFKNWDGAKGNSREHVVEQFEAMFHLEIRRLGQAVAYQMEFTRYHPKVAPKINTLLEDYSPFLLPNALKNTLTGHAANVKCVEFVGEEGLTLASGSSDGTIKIWEAETGSCLHTLHGHTSRVWDVSSAPSGLFLASASGDATAMLWDLGRQAVVSTKTFKGHEGDVYTVHFHPGENHIATGGYDRAVNLWDVRTGQLMKKFSGHSASVSHVIFNPYGNLIISGSKDNTVKFWDITSGLCIKTYSTYLGSVFHSRHVTSVAMSHNGSLLLTSSKDNSNRLWDVRTARPIRRFKGHQNTSKNFLRASFGPNESLIVGASEDEMIYIWDIMTGDLLQTLKGHTGTVYTTTWNPHQSLLASCGDDGTVKTWWYDESVSLFGED</sequence>
<evidence type="ECO:0000256" key="4">
    <source>
        <dbReference type="ARBA" id="ARBA00022737"/>
    </source>
</evidence>
<dbReference type="Pfam" id="PF25175">
    <property type="entry name" value="Beta-prop_WDR5"/>
    <property type="match status" value="1"/>
</dbReference>
<name>L8H7E2_ACACF</name>
<dbReference type="PANTHER" id="PTHR22848">
    <property type="entry name" value="WD40 REPEAT PROTEIN"/>
    <property type="match status" value="1"/>
</dbReference>
<organism evidence="10 11">
    <name type="scientific">Acanthamoeba castellanii (strain ATCC 30010 / Neff)</name>
    <dbReference type="NCBI Taxonomy" id="1257118"/>
    <lineage>
        <taxon>Eukaryota</taxon>
        <taxon>Amoebozoa</taxon>
        <taxon>Discosea</taxon>
        <taxon>Longamoebia</taxon>
        <taxon>Centramoebida</taxon>
        <taxon>Acanthamoebidae</taxon>
        <taxon>Acanthamoeba</taxon>
    </lineage>
</organism>
<feature type="repeat" description="WD" evidence="8">
    <location>
        <begin position="525"/>
        <end position="556"/>
    </location>
</feature>
<keyword evidence="4" id="KW-0677">Repeat</keyword>
<dbReference type="OrthoDB" id="674604at2759"/>
<feature type="repeat" description="WD" evidence="8">
    <location>
        <begin position="348"/>
        <end position="389"/>
    </location>
</feature>
<feature type="repeat" description="WD" evidence="8">
    <location>
        <begin position="261"/>
        <end position="303"/>
    </location>
</feature>
<evidence type="ECO:0000256" key="7">
    <source>
        <dbReference type="ARBA" id="ARBA00026184"/>
    </source>
</evidence>
<evidence type="ECO:0000256" key="3">
    <source>
        <dbReference type="ARBA" id="ARBA00022664"/>
    </source>
</evidence>
<comment type="similarity">
    <text evidence="6">Belongs to the WD repeat SMU1 family.</text>
</comment>
<dbReference type="OMA" id="EYRGWTA"/>
<gene>
    <name evidence="10" type="ORF">ACA1_283440</name>
</gene>
<dbReference type="GeneID" id="14922015"/>
<keyword evidence="5" id="KW-0508">mRNA splicing</keyword>
<dbReference type="AlphaFoldDB" id="L8H7E2"/>
<dbReference type="SUPFAM" id="SSF50978">
    <property type="entry name" value="WD40 repeat-like"/>
    <property type="match status" value="1"/>
</dbReference>
<dbReference type="Pfam" id="PF21889">
    <property type="entry name" value="TPR1-like_2nd"/>
    <property type="match status" value="1"/>
</dbReference>
<evidence type="ECO:0000256" key="5">
    <source>
        <dbReference type="ARBA" id="ARBA00023187"/>
    </source>
</evidence>
<dbReference type="InterPro" id="IPR036322">
    <property type="entry name" value="WD40_repeat_dom_sf"/>
</dbReference>
<keyword evidence="3" id="KW-0507">mRNA processing</keyword>
<evidence type="ECO:0000259" key="9">
    <source>
        <dbReference type="PROSITE" id="PS50897"/>
    </source>
</evidence>
<evidence type="ECO:0000313" key="11">
    <source>
        <dbReference type="Proteomes" id="UP000011083"/>
    </source>
</evidence>
<dbReference type="CDD" id="cd00200">
    <property type="entry name" value="WD40"/>
    <property type="match status" value="1"/>
</dbReference>
<dbReference type="InterPro" id="IPR020472">
    <property type="entry name" value="WD40_PAC1"/>
</dbReference>
<feature type="domain" description="CTLH" evidence="9">
    <location>
        <begin position="97"/>
        <end position="151"/>
    </location>
</feature>
<dbReference type="InterPro" id="IPR006595">
    <property type="entry name" value="CTLH_C"/>
</dbReference>
<dbReference type="SMART" id="SM00320">
    <property type="entry name" value="WD40"/>
    <property type="match status" value="7"/>
</dbReference>
<feature type="repeat" description="WD" evidence="8">
    <location>
        <begin position="438"/>
        <end position="479"/>
    </location>
</feature>
<dbReference type="PROSITE" id="PS50294">
    <property type="entry name" value="WD_REPEATS_REGION"/>
    <property type="match status" value="6"/>
</dbReference>
<protein>
    <recommendedName>
        <fullName evidence="7">WD40 repeat-containing protein SMU1</fullName>
    </recommendedName>
</protein>
<dbReference type="Gene3D" id="2.130.10.10">
    <property type="entry name" value="YVTN repeat-like/Quinoprotein amine dehydrogenase"/>
    <property type="match status" value="3"/>
</dbReference>
<dbReference type="InterPro" id="IPR059122">
    <property type="entry name" value="Beta-prop_WDR5-like"/>
</dbReference>
<dbReference type="PROSITE" id="PS00678">
    <property type="entry name" value="WD_REPEATS_1"/>
    <property type="match status" value="5"/>
</dbReference>
<feature type="repeat" description="WD" evidence="8">
    <location>
        <begin position="304"/>
        <end position="345"/>
    </location>
</feature>
<dbReference type="PROSITE" id="PS50082">
    <property type="entry name" value="WD_REPEATS_2"/>
    <property type="match status" value="7"/>
</dbReference>
<evidence type="ECO:0000313" key="10">
    <source>
        <dbReference type="EMBL" id="ELR21137.1"/>
    </source>
</evidence>
<proteinExistence type="inferred from homology"/>
<keyword evidence="2 8" id="KW-0853">WD repeat</keyword>
<dbReference type="PROSITE" id="PS50896">
    <property type="entry name" value="LISH"/>
    <property type="match status" value="1"/>
</dbReference>
<dbReference type="STRING" id="1257118.L8H7E2"/>
<dbReference type="GO" id="GO:0000398">
    <property type="term" value="P:mRNA splicing, via spliceosome"/>
    <property type="evidence" value="ECO:0007669"/>
    <property type="project" value="InterPro"/>
</dbReference>
<keyword evidence="11" id="KW-1185">Reference proteome</keyword>
<reference evidence="10 11" key="1">
    <citation type="journal article" date="2013" name="Genome Biol.">
        <title>Genome of Acanthamoeba castellanii highlights extensive lateral gene transfer and early evolution of tyrosine kinase signaling.</title>
        <authorList>
            <person name="Clarke M."/>
            <person name="Lohan A.J."/>
            <person name="Liu B."/>
            <person name="Lagkouvardos I."/>
            <person name="Roy S."/>
            <person name="Zafar N."/>
            <person name="Bertelli C."/>
            <person name="Schilde C."/>
            <person name="Kianianmomeni A."/>
            <person name="Burglin T.R."/>
            <person name="Frech C."/>
            <person name="Turcotte B."/>
            <person name="Kopec K.O."/>
            <person name="Synnott J.M."/>
            <person name="Choo C."/>
            <person name="Paponov I."/>
            <person name="Finkler A."/>
            <person name="Soon Heng Tan C."/>
            <person name="Hutchins A.P."/>
            <person name="Weinmeier T."/>
            <person name="Rattei T."/>
            <person name="Chu J.S."/>
            <person name="Gimenez G."/>
            <person name="Irimia M."/>
            <person name="Rigden D.J."/>
            <person name="Fitzpatrick D.A."/>
            <person name="Lorenzo-Morales J."/>
            <person name="Bateman A."/>
            <person name="Chiu C.H."/>
            <person name="Tang P."/>
            <person name="Hegemann P."/>
            <person name="Fromm H."/>
            <person name="Raoult D."/>
            <person name="Greub G."/>
            <person name="Miranda-Saavedra D."/>
            <person name="Chen N."/>
            <person name="Nash P."/>
            <person name="Ginger M.L."/>
            <person name="Horn M."/>
            <person name="Schaap P."/>
            <person name="Caler L."/>
            <person name="Loftus B."/>
        </authorList>
    </citation>
    <scope>NUCLEOTIDE SEQUENCE [LARGE SCALE GENOMIC DNA]</scope>
    <source>
        <strain evidence="10 11">Neff</strain>
    </source>
</reference>
<evidence type="ECO:0000256" key="6">
    <source>
        <dbReference type="ARBA" id="ARBA00025801"/>
    </source>
</evidence>
<dbReference type="VEuPathDB" id="AmoebaDB:ACA1_283440"/>
<evidence type="ECO:0000256" key="2">
    <source>
        <dbReference type="ARBA" id="ARBA00022574"/>
    </source>
</evidence>
<dbReference type="Proteomes" id="UP000011083">
    <property type="component" value="Unassembled WGS sequence"/>
</dbReference>
<dbReference type="InterPro" id="IPR019775">
    <property type="entry name" value="WD40_repeat_CS"/>
</dbReference>
<evidence type="ECO:0000256" key="8">
    <source>
        <dbReference type="PROSITE-ProRule" id="PRU00221"/>
    </source>
</evidence>
<dbReference type="EMBL" id="KB007908">
    <property type="protein sequence ID" value="ELR21137.1"/>
    <property type="molecule type" value="Genomic_DNA"/>
</dbReference>
<dbReference type="PROSITE" id="PS50897">
    <property type="entry name" value="CTLH"/>
    <property type="match status" value="1"/>
</dbReference>
<accession>L8H7E2</accession>
<evidence type="ECO:0000256" key="1">
    <source>
        <dbReference type="ARBA" id="ARBA00004324"/>
    </source>
</evidence>
<dbReference type="KEGG" id="acan:ACA1_283440"/>
<feature type="repeat" description="WD" evidence="8">
    <location>
        <begin position="494"/>
        <end position="524"/>
    </location>
</feature>
<dbReference type="RefSeq" id="XP_004344880.1">
    <property type="nucleotide sequence ID" value="XM_004344830.1"/>
</dbReference>
<feature type="repeat" description="WD" evidence="8">
    <location>
        <begin position="390"/>
        <end position="431"/>
    </location>
</feature>
<dbReference type="InterPro" id="IPR001680">
    <property type="entry name" value="WD40_rpt"/>
</dbReference>
<dbReference type="InterPro" id="IPR045184">
    <property type="entry name" value="SMU1"/>
</dbReference>
<dbReference type="InterPro" id="IPR054080">
    <property type="entry name" value="TPR1-like_2nd"/>
</dbReference>
<dbReference type="InterPro" id="IPR015943">
    <property type="entry name" value="WD40/YVTN_repeat-like_dom_sf"/>
</dbReference>
<dbReference type="GO" id="GO:0016607">
    <property type="term" value="C:nuclear speck"/>
    <property type="evidence" value="ECO:0007669"/>
    <property type="project" value="UniProtKB-SubCell"/>
</dbReference>
<dbReference type="InterPro" id="IPR006594">
    <property type="entry name" value="LisH"/>
</dbReference>